<dbReference type="InterPro" id="IPR027268">
    <property type="entry name" value="Peptidase_M4/M1_CTD_sf"/>
</dbReference>
<evidence type="ECO:0000256" key="3">
    <source>
        <dbReference type="ARBA" id="ARBA00010136"/>
    </source>
</evidence>
<keyword evidence="9" id="KW-0378">Hydrolase</keyword>
<protein>
    <recommendedName>
        <fullName evidence="5 12">Aminopeptidase N</fullName>
        <ecNumber evidence="4 12">3.4.11.2</ecNumber>
    </recommendedName>
</protein>
<feature type="domain" description="Peptidase M1 alanyl aminopeptidase Ig-like fold" evidence="14">
    <location>
        <begin position="464"/>
        <end position="590"/>
    </location>
</feature>
<evidence type="ECO:0000256" key="5">
    <source>
        <dbReference type="ARBA" id="ARBA00015611"/>
    </source>
</evidence>
<evidence type="ECO:0000256" key="4">
    <source>
        <dbReference type="ARBA" id="ARBA00012564"/>
    </source>
</evidence>
<evidence type="ECO:0000256" key="11">
    <source>
        <dbReference type="ARBA" id="ARBA00023049"/>
    </source>
</evidence>
<dbReference type="Gene3D" id="1.10.390.10">
    <property type="entry name" value="Neutral Protease Domain 2"/>
    <property type="match status" value="1"/>
</dbReference>
<keyword evidence="18" id="KW-1185">Reference proteome</keyword>
<dbReference type="PRINTS" id="PR00756">
    <property type="entry name" value="ALADIPTASE"/>
</dbReference>
<dbReference type="AlphaFoldDB" id="A0A0K6IQE9"/>
<dbReference type="Proteomes" id="UP000182108">
    <property type="component" value="Unassembled WGS sequence"/>
</dbReference>
<organism evidence="17 18">
    <name type="scientific">Tepidiphilus thermophilus</name>
    <dbReference type="NCBI Taxonomy" id="876478"/>
    <lineage>
        <taxon>Bacteria</taxon>
        <taxon>Pseudomonadati</taxon>
        <taxon>Pseudomonadota</taxon>
        <taxon>Hydrogenophilia</taxon>
        <taxon>Hydrogenophilales</taxon>
        <taxon>Hydrogenophilaceae</taxon>
        <taxon>Tepidiphilus</taxon>
    </lineage>
</organism>
<reference evidence="18" key="1">
    <citation type="submission" date="2015-08" db="EMBL/GenBank/DDBJ databases">
        <authorList>
            <person name="Babu N.S."/>
            <person name="Beckwith C.J."/>
            <person name="Beseler K.G."/>
            <person name="Brison A."/>
            <person name="Carone J.V."/>
            <person name="Caskin T.P."/>
            <person name="Diamond M."/>
            <person name="Durham M.E."/>
            <person name="Foxe J.M."/>
            <person name="Go M."/>
            <person name="Henderson B.A."/>
            <person name="Jones I.B."/>
            <person name="McGettigan J.A."/>
            <person name="Micheletti S.J."/>
            <person name="Nasrallah M.E."/>
            <person name="Ortiz D."/>
            <person name="Piller C.R."/>
            <person name="Privatt S.R."/>
            <person name="Schneider S.L."/>
            <person name="Sharp S."/>
            <person name="Smith T.C."/>
            <person name="Stanton J.D."/>
            <person name="Ullery H.E."/>
            <person name="Wilson R.J."/>
            <person name="Serrano M.G."/>
            <person name="Buck G."/>
            <person name="Lee V."/>
            <person name="Wang Y."/>
            <person name="Carvalho R."/>
            <person name="Voegtly L."/>
            <person name="Shi R."/>
            <person name="Duckworth R."/>
            <person name="Johnson A."/>
            <person name="Loviza R."/>
            <person name="Walstead R."/>
            <person name="Shah Z."/>
            <person name="Kiflezghi M."/>
            <person name="Wade K."/>
            <person name="Ball S.L."/>
            <person name="Bradley K.W."/>
            <person name="Asai D.J."/>
            <person name="Bowman C.A."/>
            <person name="Russell D.A."/>
            <person name="Pope W.H."/>
            <person name="Jacobs-Sera D."/>
            <person name="Hendrix R.W."/>
            <person name="Hatfull G.F."/>
        </authorList>
    </citation>
    <scope>NUCLEOTIDE SEQUENCE [LARGE SCALE GENOMIC DNA]</scope>
    <source>
        <strain evidence="18">JCM 19170</strain>
    </source>
</reference>
<dbReference type="InterPro" id="IPR035414">
    <property type="entry name" value="Peptidase_M1_pepN_Ig-like"/>
</dbReference>
<evidence type="ECO:0000256" key="2">
    <source>
        <dbReference type="ARBA" id="ARBA00001947"/>
    </source>
</evidence>
<keyword evidence="11" id="KW-0482">Metalloprotease</keyword>
<dbReference type="PANTHER" id="PTHR46322">
    <property type="entry name" value="PUROMYCIN-SENSITIVE AMINOPEPTIDASE"/>
    <property type="match status" value="1"/>
</dbReference>
<evidence type="ECO:0000256" key="8">
    <source>
        <dbReference type="ARBA" id="ARBA00022723"/>
    </source>
</evidence>
<dbReference type="EC" id="3.4.11.2" evidence="4 12"/>
<dbReference type="SUPFAM" id="SSF55486">
    <property type="entry name" value="Metalloproteases ('zincins'), catalytic domain"/>
    <property type="match status" value="1"/>
</dbReference>
<dbReference type="GO" id="GO:0008270">
    <property type="term" value="F:zinc ion binding"/>
    <property type="evidence" value="ECO:0007669"/>
    <property type="project" value="InterPro"/>
</dbReference>
<dbReference type="GO" id="GO:0006508">
    <property type="term" value="P:proteolysis"/>
    <property type="evidence" value="ECO:0007669"/>
    <property type="project" value="UniProtKB-UniRule"/>
</dbReference>
<evidence type="ECO:0000313" key="17">
    <source>
        <dbReference type="EMBL" id="CUB05326.1"/>
    </source>
</evidence>
<comment type="catalytic activity">
    <reaction evidence="1">
        <text>Release of an N-terminal amino acid, Xaa-|-Yaa- from a peptide, amide or arylamide. Xaa is preferably Ala, but may be most amino acids including Pro (slow action). When a terminal hydrophobic residue is followed by a prolyl residue, the two may be released as an intact Xaa-Pro dipeptide.</text>
        <dbReference type="EC" id="3.4.11.2"/>
    </reaction>
</comment>
<dbReference type="Pfam" id="PF11940">
    <property type="entry name" value="DUF3458"/>
    <property type="match status" value="1"/>
</dbReference>
<dbReference type="RefSeq" id="WP_055422679.1">
    <property type="nucleotide sequence ID" value="NZ_CYHH01000001.1"/>
</dbReference>
<dbReference type="InterPro" id="IPR037144">
    <property type="entry name" value="Peptidase_M1_pepN_C_sf"/>
</dbReference>
<evidence type="ECO:0000256" key="1">
    <source>
        <dbReference type="ARBA" id="ARBA00000098"/>
    </source>
</evidence>
<comment type="cofactor">
    <cofactor evidence="2">
        <name>Zn(2+)</name>
        <dbReference type="ChEBI" id="CHEBI:29105"/>
    </cofactor>
</comment>
<dbReference type="GO" id="GO:0008237">
    <property type="term" value="F:metallopeptidase activity"/>
    <property type="evidence" value="ECO:0007669"/>
    <property type="project" value="UniProtKB-UniRule"/>
</dbReference>
<feature type="domain" description="Aminopeptidase N-like N-terminal" evidence="16">
    <location>
        <begin position="112"/>
        <end position="195"/>
    </location>
</feature>
<feature type="domain" description="Peptidase M1 membrane alanine aminopeptidase" evidence="13">
    <location>
        <begin position="234"/>
        <end position="458"/>
    </location>
</feature>
<dbReference type="InterPro" id="IPR001930">
    <property type="entry name" value="Peptidase_M1"/>
</dbReference>
<evidence type="ECO:0000259" key="13">
    <source>
        <dbReference type="Pfam" id="PF01433"/>
    </source>
</evidence>
<evidence type="ECO:0000256" key="7">
    <source>
        <dbReference type="ARBA" id="ARBA00022670"/>
    </source>
</evidence>
<dbReference type="InterPro" id="IPR045357">
    <property type="entry name" value="Aminopeptidase_N-like_N"/>
</dbReference>
<feature type="domain" description="Peptidase M1 alanyl aminopeptidase C-terminal" evidence="15">
    <location>
        <begin position="596"/>
        <end position="914"/>
    </location>
</feature>
<evidence type="ECO:0000259" key="14">
    <source>
        <dbReference type="Pfam" id="PF11940"/>
    </source>
</evidence>
<sequence>MTENLIRREDYRPPQWSVREAWLSFALDEETTEVRARLHCVRGEGVSEEEPVVLDAEELELVSVTLDGEPLSPLAGPGERGFVYDASSLRLYGARGPEAWVETVVRIHPARNTALSGLYRSGTGLFTQCEAQGFRRITPFPDRPDVMARFHVTLEADEARYPVLLSNGNLQETARLPGGRHRAVWVDPFPKPCYLFALVAADLQALEREVALADGRRALLQVWVKAEHLPRADWALESLQAALRWDERRFGRVLDLDRYMIVAVSDFNMGAMENKGLNIFNTKYVLASPETATDADYAAVQAVVGHEYFHNWTGNRITCRDWFQLTLKEGLTVFREQEFSADQLAEAAGPERAASARAVKRIEDVQTLRTAQFPEDDGPMAHPIRPQAYRAIDNFYTATVYEKGAEVIRLLHTLLGEKGFRAGMDRYFERYDGRAVTCEDFVAAMAEANGVDLTPFLRWYEQAGTPRLVVEEDWDGQAGRYGLRLRQFTPPTPGQPEKGPVVLPIRLGLLGADGRDLPLVLADERDAVPEPEAPPAGGMRPIAPRDTAVGARTRLFTLTGETLALEFVGLPPGPKPVPSLLRGFSAPVRLMLDEPDEALRHRMAYDSDAFNRWDAAQSWAQRQVLRLARGEAETLDEGFVASWRQLLADESLDAMFRVKAAALPSERWLLEAMTPADPVRLRAALVRASLALARAGAELWPRWRDSGAARPYRYDPLEAGRRALAAFSWRMEALLGEDERCSRTFAAADNLTERLAALDAALAHPDESVGKALLSAFEARYADDELVLDKWFARQAMRWSWHAAPGVVLARVRRLTEHRAFRWTNPNKVYALVLNFFANNLAEACAAGEPAWAFWQEAVLRFDATNPIVGSRLARTLERWRRWAEPYRASFAPVLEATRRQVRSTEVREILDRMADGEVGAP</sequence>
<evidence type="ECO:0000259" key="15">
    <source>
        <dbReference type="Pfam" id="PF17432"/>
    </source>
</evidence>
<evidence type="ECO:0000256" key="9">
    <source>
        <dbReference type="ARBA" id="ARBA00022801"/>
    </source>
</evidence>
<name>A0A0K6IQE9_9PROT</name>
<keyword evidence="8" id="KW-0479">Metal-binding</keyword>
<evidence type="ECO:0000256" key="12">
    <source>
        <dbReference type="NCBIfam" id="TIGR02414"/>
    </source>
</evidence>
<dbReference type="InterPro" id="IPR038438">
    <property type="entry name" value="PepN_Ig-like_sf"/>
</dbReference>
<dbReference type="GO" id="GO:0016285">
    <property type="term" value="F:alanyl aminopeptidase activity"/>
    <property type="evidence" value="ECO:0007669"/>
    <property type="project" value="UniProtKB-EC"/>
</dbReference>
<proteinExistence type="inferred from homology"/>
<dbReference type="CDD" id="cd09600">
    <property type="entry name" value="M1_APN"/>
    <property type="match status" value="1"/>
</dbReference>
<dbReference type="InterPro" id="IPR014782">
    <property type="entry name" value="Peptidase_M1_dom"/>
</dbReference>
<evidence type="ECO:0000256" key="6">
    <source>
        <dbReference type="ARBA" id="ARBA00022438"/>
    </source>
</evidence>
<dbReference type="InterPro" id="IPR012779">
    <property type="entry name" value="Peptidase_M1_pepN"/>
</dbReference>
<evidence type="ECO:0000256" key="10">
    <source>
        <dbReference type="ARBA" id="ARBA00022833"/>
    </source>
</evidence>
<evidence type="ECO:0000259" key="16">
    <source>
        <dbReference type="Pfam" id="PF17900"/>
    </source>
</evidence>
<comment type="similarity">
    <text evidence="3">Belongs to the peptidase M1 family.</text>
</comment>
<gene>
    <name evidence="17" type="ORF">Ga0061068_101316</name>
</gene>
<dbReference type="Gene3D" id="2.60.40.1840">
    <property type="match status" value="1"/>
</dbReference>
<dbReference type="Gene3D" id="2.60.40.1730">
    <property type="entry name" value="tricorn interacting facor f3 domain"/>
    <property type="match status" value="1"/>
</dbReference>
<keyword evidence="6 17" id="KW-0031">Aminopeptidase</keyword>
<dbReference type="PANTHER" id="PTHR46322:SF1">
    <property type="entry name" value="PUROMYCIN-SENSITIVE AMINOPEPTIDASE"/>
    <property type="match status" value="1"/>
</dbReference>
<dbReference type="FunFam" id="3.30.2010.30:FF:000002">
    <property type="entry name" value="Putative aminopeptidase N"/>
    <property type="match status" value="1"/>
</dbReference>
<dbReference type="Gene3D" id="1.25.50.10">
    <property type="entry name" value="Peptidase M1, alanyl aminopeptidase, C-terminal domain"/>
    <property type="match status" value="1"/>
</dbReference>
<dbReference type="Pfam" id="PF17432">
    <property type="entry name" value="DUF3458_C"/>
    <property type="match status" value="1"/>
</dbReference>
<dbReference type="Pfam" id="PF01433">
    <property type="entry name" value="Peptidase_M1"/>
    <property type="match status" value="1"/>
</dbReference>
<dbReference type="EMBL" id="CYHH01000001">
    <property type="protein sequence ID" value="CUB05326.1"/>
    <property type="molecule type" value="Genomic_DNA"/>
</dbReference>
<dbReference type="Gene3D" id="3.30.2010.30">
    <property type="match status" value="1"/>
</dbReference>
<evidence type="ECO:0000313" key="18">
    <source>
        <dbReference type="Proteomes" id="UP000182108"/>
    </source>
</evidence>
<dbReference type="SUPFAM" id="SSF63737">
    <property type="entry name" value="Leukotriene A4 hydrolase N-terminal domain"/>
    <property type="match status" value="1"/>
</dbReference>
<keyword evidence="10" id="KW-0862">Zinc</keyword>
<dbReference type="Pfam" id="PF17900">
    <property type="entry name" value="Peptidase_M1_N"/>
    <property type="match status" value="1"/>
</dbReference>
<dbReference type="InterPro" id="IPR024601">
    <property type="entry name" value="Peptidase_M1_pepN_C"/>
</dbReference>
<dbReference type="OrthoDB" id="5287110at2"/>
<dbReference type="InterPro" id="IPR042097">
    <property type="entry name" value="Aminopeptidase_N-like_N_sf"/>
</dbReference>
<dbReference type="NCBIfam" id="TIGR02414">
    <property type="entry name" value="pepN_proteo"/>
    <property type="match status" value="1"/>
</dbReference>
<keyword evidence="7" id="KW-0645">Protease</keyword>
<accession>A0A0K6IQE9</accession>